<dbReference type="OrthoDB" id="6620093at2"/>
<evidence type="ECO:0000313" key="2">
    <source>
        <dbReference type="EMBL" id="KMV15723.1"/>
    </source>
</evidence>
<evidence type="ECO:0000313" key="4">
    <source>
        <dbReference type="Proteomes" id="UP000037594"/>
    </source>
</evidence>
<dbReference type="SUPFAM" id="SSF53756">
    <property type="entry name" value="UDP-Glycosyltransferase/glycogen phosphorylase"/>
    <property type="match status" value="1"/>
</dbReference>
<feature type="domain" description="Erythromycin biosynthesis protein CIII-like C-terminal" evidence="1">
    <location>
        <begin position="215"/>
        <end position="346"/>
    </location>
</feature>
<dbReference type="InterPro" id="IPR010610">
    <property type="entry name" value="EryCIII-like_C"/>
</dbReference>
<sequence>MNVLFVTMDGGGNVPPMLGVARAVADRGEQVRIVGHECLRREVEHAGLPFLAYPTARPWDSCREQSPLRWVPMFNDANIGADVRQLCERDRPDVAVVDCMLLPALQAVQDAAVPHAVFSHTLRDYLNGAHRLGAGAAAWLYGHRINRLWNSADLNIVATVARLDPESRRPQPHNVRWVGAVVDAREPDRSAGPAQVLVSMSTNGFRGQRRTLARVIEALATLPVDAVVTTGGVVEPAALPSAPNVDVREYADHGELMPACSLLVGHGGHATTFRALAHGIPTLIMPASGLSDQPLIGRAIAAAGAGLTLRRSASVESIRRSIITLLVEPGWADAAAVVGAEIRASNAARRAAQLLTGLA</sequence>
<dbReference type="Proteomes" id="UP000093779">
    <property type="component" value="Unassembled WGS sequence"/>
</dbReference>
<dbReference type="Proteomes" id="UP000037594">
    <property type="component" value="Unassembled WGS sequence"/>
</dbReference>
<accession>A0A0J8U2D9</accession>
<name>A0A0J8U2D9_9MYCO</name>
<dbReference type="GO" id="GO:0016757">
    <property type="term" value="F:glycosyltransferase activity"/>
    <property type="evidence" value="ECO:0007669"/>
    <property type="project" value="UniProtKB-ARBA"/>
</dbReference>
<reference evidence="3 5" key="2">
    <citation type="submission" date="2016-06" db="EMBL/GenBank/DDBJ databases">
        <authorList>
            <person name="Kjaerup R.B."/>
            <person name="Dalgaard T.S."/>
            <person name="Juul-Madsen H.R."/>
        </authorList>
    </citation>
    <scope>NUCLEOTIDE SEQUENCE [LARGE SCALE GENOMIC DNA]</scope>
    <source>
        <strain evidence="3 5">ACS1953</strain>
    </source>
</reference>
<dbReference type="EMBL" id="LFOD01000027">
    <property type="protein sequence ID" value="KMV15723.1"/>
    <property type="molecule type" value="Genomic_DNA"/>
</dbReference>
<evidence type="ECO:0000313" key="5">
    <source>
        <dbReference type="Proteomes" id="UP000093779"/>
    </source>
</evidence>
<reference evidence="2 4" key="1">
    <citation type="submission" date="2015-06" db="EMBL/GenBank/DDBJ databases">
        <title>Genome sequence of Mycobacterium conceptionense strain MLE.</title>
        <authorList>
            <person name="Greninger A.L."/>
            <person name="Cunningham G."/>
            <person name="Chiu C.Y."/>
            <person name="Miller S."/>
        </authorList>
    </citation>
    <scope>NUCLEOTIDE SEQUENCE [LARGE SCALE GENOMIC DNA]</scope>
    <source>
        <strain evidence="2 4">MLE</strain>
    </source>
</reference>
<comment type="caution">
    <text evidence="2">The sequence shown here is derived from an EMBL/GenBank/DDBJ whole genome shotgun (WGS) entry which is preliminary data.</text>
</comment>
<protein>
    <recommendedName>
        <fullName evidence="1">Erythromycin biosynthesis protein CIII-like C-terminal domain-containing protein</fullName>
    </recommendedName>
</protein>
<proteinExistence type="predicted"/>
<dbReference type="AlphaFoldDB" id="A0A0J8U2D9"/>
<dbReference type="RefSeq" id="WP_019345920.1">
    <property type="nucleotide sequence ID" value="NZ_AGSZ01000331.1"/>
</dbReference>
<dbReference type="Pfam" id="PF06722">
    <property type="entry name" value="EryCIII-like_C"/>
    <property type="match status" value="1"/>
</dbReference>
<dbReference type="Gene3D" id="3.40.50.2000">
    <property type="entry name" value="Glycogen Phosphorylase B"/>
    <property type="match status" value="2"/>
</dbReference>
<evidence type="ECO:0000313" key="3">
    <source>
        <dbReference type="EMBL" id="OBF14921.1"/>
    </source>
</evidence>
<dbReference type="PANTHER" id="PTHR48050:SF13">
    <property type="entry name" value="STEROL 3-BETA-GLUCOSYLTRANSFERASE UGT80A2"/>
    <property type="match status" value="1"/>
</dbReference>
<organism evidence="2 4">
    <name type="scientific">Mycolicibacterium conceptionense</name>
    <dbReference type="NCBI Taxonomy" id="451644"/>
    <lineage>
        <taxon>Bacteria</taxon>
        <taxon>Bacillati</taxon>
        <taxon>Actinomycetota</taxon>
        <taxon>Actinomycetes</taxon>
        <taxon>Mycobacteriales</taxon>
        <taxon>Mycobacteriaceae</taxon>
        <taxon>Mycolicibacterium</taxon>
    </lineage>
</organism>
<dbReference type="PATRIC" id="fig|451644.5.peg.4881"/>
<dbReference type="InterPro" id="IPR050426">
    <property type="entry name" value="Glycosyltransferase_28"/>
</dbReference>
<evidence type="ECO:0000259" key="1">
    <source>
        <dbReference type="Pfam" id="PF06722"/>
    </source>
</evidence>
<gene>
    <name evidence="3" type="ORF">A5726_22280</name>
    <name evidence="2" type="ORF">ACT17_23665</name>
</gene>
<dbReference type="EMBL" id="LZHX01000083">
    <property type="protein sequence ID" value="OBF14921.1"/>
    <property type="molecule type" value="Genomic_DNA"/>
</dbReference>
<dbReference type="PANTHER" id="PTHR48050">
    <property type="entry name" value="STEROL 3-BETA-GLUCOSYLTRANSFERASE"/>
    <property type="match status" value="1"/>
</dbReference>